<evidence type="ECO:0000256" key="7">
    <source>
        <dbReference type="ARBA" id="ARBA00023163"/>
    </source>
</evidence>
<protein>
    <recommendedName>
        <fullName evidence="10">BED-type domain-containing protein</fullName>
    </recommendedName>
</protein>
<dbReference type="GO" id="GO:0009791">
    <property type="term" value="P:post-embryonic development"/>
    <property type="evidence" value="ECO:0007669"/>
    <property type="project" value="UniProtKB-ARBA"/>
</dbReference>
<proteinExistence type="predicted"/>
<evidence type="ECO:0000256" key="8">
    <source>
        <dbReference type="ARBA" id="ARBA00023242"/>
    </source>
</evidence>
<dbReference type="SUPFAM" id="SSF53098">
    <property type="entry name" value="Ribonuclease H-like"/>
    <property type="match status" value="1"/>
</dbReference>
<keyword evidence="8" id="KW-0539">Nucleus</keyword>
<sequence>MISVIKMSRITTSDVWQFFIRRGEQDPVCKFCKQIIKAPGGSTSNLLRHIKIVHKKNVVSSTSNNNCNNNGAIESTGAAATTSYGTSCSIENYFTSSKAIPAKVKESLDRSLIITICKDNLPFNLVESPNFQAFVTHLNPKYSMPSRKTVAKTLLPLLYEEVLQTTMDKLKSAKAISLTTDGWTSCTNTSFIAVTAHFFDEEINLNSLLLECAELAVSHTSVNLAECIEHVLEKFQIKDKIVSLTTDNARNITLAASLLDIKHFSCFAHTLNLIVKHAIDVSIGNIVNEVKHIVMHFKKSSVATHKLVETQKNLKMEELKLKQDVATRWNSTYVMLERFIRNRIPLGVCIEALKIKCNLKTEDWDIIEKSVKILKCFDEATVHVSAEKVATLSKMGLIIRMLRKNLHNFQQTICPMPSEIGLLISSLMEGIAIRFQSLETDPYVTQSMLLDPRFKKSSLENEPDILKTTYEALKDEITPLYECSAPDEPSNSSDIEPDSLFFEFVSKINYADNILNPNLAAQKEIDSYLSTNNIKFSEDPITWWKKEGKNYPKLYNIFLRRFCIPATSVPCERIFSKAGNIFTEKRNRLAPKRLQEILLIQQNYGS</sequence>
<organism evidence="11 12">
    <name type="scientific">Anopheles atroparvus</name>
    <name type="common">European mosquito</name>
    <dbReference type="NCBI Taxonomy" id="41427"/>
    <lineage>
        <taxon>Eukaryota</taxon>
        <taxon>Metazoa</taxon>
        <taxon>Ecdysozoa</taxon>
        <taxon>Arthropoda</taxon>
        <taxon>Hexapoda</taxon>
        <taxon>Insecta</taxon>
        <taxon>Pterygota</taxon>
        <taxon>Neoptera</taxon>
        <taxon>Endopterygota</taxon>
        <taxon>Diptera</taxon>
        <taxon>Nematocera</taxon>
        <taxon>Culicoidea</taxon>
        <taxon>Culicidae</taxon>
        <taxon>Anophelinae</taxon>
        <taxon>Anopheles</taxon>
    </lineage>
</organism>
<dbReference type="Pfam" id="PF05699">
    <property type="entry name" value="Dimer_Tnp_hAT"/>
    <property type="match status" value="1"/>
</dbReference>
<keyword evidence="12" id="KW-1185">Reference proteome</keyword>
<keyword evidence="5" id="KW-0805">Transcription regulation</keyword>
<keyword evidence="3 9" id="KW-0863">Zinc-finger</keyword>
<dbReference type="InterPro" id="IPR052035">
    <property type="entry name" value="ZnF_BED_domain_contain"/>
</dbReference>
<feature type="domain" description="BED-type" evidence="10">
    <location>
        <begin position="10"/>
        <end position="61"/>
    </location>
</feature>
<evidence type="ECO:0000313" key="11">
    <source>
        <dbReference type="EnsemblMetazoa" id="ENSAATROPP004137"/>
    </source>
</evidence>
<accession>A0AAG5CZ13</accession>
<evidence type="ECO:0000256" key="6">
    <source>
        <dbReference type="ARBA" id="ARBA00023125"/>
    </source>
</evidence>
<evidence type="ECO:0000256" key="9">
    <source>
        <dbReference type="PROSITE-ProRule" id="PRU00027"/>
    </source>
</evidence>
<evidence type="ECO:0000256" key="3">
    <source>
        <dbReference type="ARBA" id="ARBA00022771"/>
    </source>
</evidence>
<evidence type="ECO:0000259" key="10">
    <source>
        <dbReference type="PROSITE" id="PS50808"/>
    </source>
</evidence>
<evidence type="ECO:0000256" key="1">
    <source>
        <dbReference type="ARBA" id="ARBA00004123"/>
    </source>
</evidence>
<dbReference type="PANTHER" id="PTHR46481:SF10">
    <property type="entry name" value="ZINC FINGER BED DOMAIN-CONTAINING PROTEIN 39"/>
    <property type="match status" value="1"/>
</dbReference>
<name>A0AAG5CZ13_ANOAO</name>
<dbReference type="GO" id="GO:0005634">
    <property type="term" value="C:nucleus"/>
    <property type="evidence" value="ECO:0007669"/>
    <property type="project" value="UniProtKB-SubCell"/>
</dbReference>
<comment type="subcellular location">
    <subcellularLocation>
        <location evidence="1">Nucleus</location>
    </subcellularLocation>
</comment>
<dbReference type="SUPFAM" id="SSF57667">
    <property type="entry name" value="beta-beta-alpha zinc fingers"/>
    <property type="match status" value="1"/>
</dbReference>
<dbReference type="InterPro" id="IPR012337">
    <property type="entry name" value="RNaseH-like_sf"/>
</dbReference>
<dbReference type="GO" id="GO:0003677">
    <property type="term" value="F:DNA binding"/>
    <property type="evidence" value="ECO:0007669"/>
    <property type="project" value="UniProtKB-KW"/>
</dbReference>
<dbReference type="AlphaFoldDB" id="A0AAG5CZ13"/>
<keyword evidence="6" id="KW-0238">DNA-binding</keyword>
<evidence type="ECO:0000313" key="12">
    <source>
        <dbReference type="Proteomes" id="UP000075880"/>
    </source>
</evidence>
<dbReference type="Proteomes" id="UP000075880">
    <property type="component" value="Unassembled WGS sequence"/>
</dbReference>
<dbReference type="GO" id="GO:0046983">
    <property type="term" value="F:protein dimerization activity"/>
    <property type="evidence" value="ECO:0007669"/>
    <property type="project" value="InterPro"/>
</dbReference>
<evidence type="ECO:0000256" key="5">
    <source>
        <dbReference type="ARBA" id="ARBA00023015"/>
    </source>
</evidence>
<dbReference type="InterPro" id="IPR003656">
    <property type="entry name" value="Znf_BED"/>
</dbReference>
<evidence type="ECO:0000256" key="4">
    <source>
        <dbReference type="ARBA" id="ARBA00022833"/>
    </source>
</evidence>
<dbReference type="InterPro" id="IPR036236">
    <property type="entry name" value="Znf_C2H2_sf"/>
</dbReference>
<dbReference type="EnsemblMetazoa" id="ENSAATROPT004312">
    <property type="protein sequence ID" value="ENSAATROPP004137"/>
    <property type="gene ID" value="ENSAATROPG003410"/>
</dbReference>
<keyword evidence="4" id="KW-0862">Zinc</keyword>
<dbReference type="SUPFAM" id="SSF140996">
    <property type="entry name" value="Hermes dimerisation domain"/>
    <property type="match status" value="1"/>
</dbReference>
<dbReference type="Pfam" id="PF02892">
    <property type="entry name" value="zf-BED"/>
    <property type="match status" value="1"/>
</dbReference>
<keyword evidence="7" id="KW-0804">Transcription</keyword>
<dbReference type="PROSITE" id="PS50808">
    <property type="entry name" value="ZF_BED"/>
    <property type="match status" value="1"/>
</dbReference>
<dbReference type="PANTHER" id="PTHR46481">
    <property type="entry name" value="ZINC FINGER BED DOMAIN-CONTAINING PROTEIN 4"/>
    <property type="match status" value="1"/>
</dbReference>
<dbReference type="GO" id="GO:0008270">
    <property type="term" value="F:zinc ion binding"/>
    <property type="evidence" value="ECO:0007669"/>
    <property type="project" value="UniProtKB-KW"/>
</dbReference>
<evidence type="ECO:0000256" key="2">
    <source>
        <dbReference type="ARBA" id="ARBA00022723"/>
    </source>
</evidence>
<dbReference type="SMART" id="SM00614">
    <property type="entry name" value="ZnF_BED"/>
    <property type="match status" value="1"/>
</dbReference>
<dbReference type="InterPro" id="IPR008906">
    <property type="entry name" value="HATC_C_dom"/>
</dbReference>
<keyword evidence="2" id="KW-0479">Metal-binding</keyword>
<reference evidence="11" key="1">
    <citation type="submission" date="2024-04" db="UniProtKB">
        <authorList>
            <consortium name="EnsemblMetazoa"/>
        </authorList>
    </citation>
    <scope>IDENTIFICATION</scope>
    <source>
        <strain evidence="11">EBRO</strain>
    </source>
</reference>